<dbReference type="EMBL" id="SLXE01000003">
    <property type="protein sequence ID" value="TCP09317.1"/>
    <property type="molecule type" value="Genomic_DNA"/>
</dbReference>
<organism evidence="4 6">
    <name type="scientific">Uruburuella suis</name>
    <dbReference type="NCBI Taxonomy" id="252130"/>
    <lineage>
        <taxon>Bacteria</taxon>
        <taxon>Pseudomonadati</taxon>
        <taxon>Pseudomonadota</taxon>
        <taxon>Betaproteobacteria</taxon>
        <taxon>Neisseriales</taxon>
        <taxon>Neisseriaceae</taxon>
        <taxon>Uruburuella</taxon>
    </lineage>
</organism>
<protein>
    <submittedName>
        <fullName evidence="3">Phage replication initiation protein</fullName>
    </submittedName>
    <submittedName>
        <fullName evidence="4">Replication initiation factor domain-containing protein</fullName>
    </submittedName>
</protein>
<feature type="domain" description="Replication initiation protein-like C-terminal" evidence="2">
    <location>
        <begin position="195"/>
        <end position="362"/>
    </location>
</feature>
<gene>
    <name evidence="3" type="ORF">EV680_10358</name>
    <name evidence="4" type="ORF">LVJ78_00110</name>
</gene>
<dbReference type="Pfam" id="PF02486">
    <property type="entry name" value="Rep_trans"/>
    <property type="match status" value="1"/>
</dbReference>
<evidence type="ECO:0000313" key="5">
    <source>
        <dbReference type="Proteomes" id="UP000294721"/>
    </source>
</evidence>
<dbReference type="AlphaFoldDB" id="A0AAE9GTL3"/>
<dbReference type="Proteomes" id="UP000294721">
    <property type="component" value="Unassembled WGS sequence"/>
</dbReference>
<dbReference type="RefSeq" id="WP_132952655.1">
    <property type="nucleotide sequence ID" value="NZ_CP091507.1"/>
</dbReference>
<reference evidence="4" key="2">
    <citation type="submission" date="2021-12" db="EMBL/GenBank/DDBJ databases">
        <authorList>
            <person name="Veyrier F.J."/>
        </authorList>
    </citation>
    <scope>NUCLEOTIDE SEQUENCE</scope>
    <source>
        <strain evidence="4">1258/02</strain>
    </source>
</reference>
<reference evidence="3 5" key="1">
    <citation type="submission" date="2019-03" db="EMBL/GenBank/DDBJ databases">
        <title>Genomic Encyclopedia of Type Strains, Phase IV (KMG-IV): sequencing the most valuable type-strain genomes for metagenomic binning, comparative biology and taxonomic classification.</title>
        <authorList>
            <person name="Goeker M."/>
        </authorList>
    </citation>
    <scope>NUCLEOTIDE SEQUENCE [LARGE SCALE GENOMIC DNA]</scope>
    <source>
        <strain evidence="3 5">DSM 17474</strain>
    </source>
</reference>
<name>A0AAE9GTL3_9NEIS</name>
<dbReference type="Proteomes" id="UP000829756">
    <property type="component" value="Chromosome"/>
</dbReference>
<dbReference type="EMBL" id="CP091507">
    <property type="protein sequence ID" value="UOO79477.1"/>
    <property type="molecule type" value="Genomic_DNA"/>
</dbReference>
<evidence type="ECO:0000313" key="6">
    <source>
        <dbReference type="Proteomes" id="UP000829756"/>
    </source>
</evidence>
<keyword evidence="4" id="KW-0396">Initiation factor</keyword>
<proteinExistence type="predicted"/>
<dbReference type="GO" id="GO:0003743">
    <property type="term" value="F:translation initiation factor activity"/>
    <property type="evidence" value="ECO:0007669"/>
    <property type="project" value="UniProtKB-KW"/>
</dbReference>
<sequence length="494" mass="56905">MSAQIVQKEAVAAAADGGRACARAADADAQGRPPRLTGGEQAKSPNVTGTEQASQIEYFSHFITDGKGRLIEVPQRKGKQDGVFIDWISFTFHEDTLLQYSKCPLVSDNEYMYVLSAELKRIFGFGISHKCKSKGNKFYEMMFRLGSDEADYGEVHYGGQRDTVLIELKGLGCNLAEKGWESRLCEFLKSALRPRITRVDLALDFFSGEYSPEQALLDHDNGFFDNHNMRPKSEMYGTSWRKEDGSGKTFYIGKKKNARFVRVYEKGRQLGDKDSKWCRFEIQFNHGDIEIPLDILLDEGGYFSGAFPICSTFENMSQEKRIAVREKTLNLSFEHKIKHAKNAVGRLINFMVDVGLDEKQIVEMLKSDDDGKYPKGLEPERFDVEELLNHKQDEYLHNSAEADLAREMDEYLSFVTSSEFKGNERLLPFETKLNKQDEEYEVWLSRQNMKMSSEAKQLEHAEFEHQEMIARIKWQNMKYKYSLATFKNYRKKPF</sequence>
<feature type="region of interest" description="Disordered" evidence="1">
    <location>
        <begin position="24"/>
        <end position="50"/>
    </location>
</feature>
<evidence type="ECO:0000313" key="4">
    <source>
        <dbReference type="EMBL" id="UOO79477.1"/>
    </source>
</evidence>
<keyword evidence="5" id="KW-1185">Reference proteome</keyword>
<dbReference type="InterPro" id="IPR003491">
    <property type="entry name" value="REP-like_C"/>
</dbReference>
<keyword evidence="4" id="KW-0648">Protein biosynthesis</keyword>
<dbReference type="KEGG" id="usu:LVJ78_00110"/>
<evidence type="ECO:0000313" key="3">
    <source>
        <dbReference type="EMBL" id="TCP09317.1"/>
    </source>
</evidence>
<reference evidence="4" key="3">
    <citation type="journal article" date="2022" name="Res Sq">
        <title>Evolution of multicellular longitudinally dividing oral cavity symbionts (Neisseriaceae).</title>
        <authorList>
            <person name="Nyongesa S."/>
            <person name="Weber P."/>
            <person name="Bernet E."/>
            <person name="Pullido F."/>
            <person name="Nieckarz M."/>
            <person name="Delaby M."/>
            <person name="Nieves C."/>
            <person name="Viehboeck T."/>
            <person name="Krause N."/>
            <person name="Rivera-Millot A."/>
            <person name="Nakamura A."/>
            <person name="Vischer N."/>
            <person name="VanNieuwenhze M."/>
            <person name="Brun Y."/>
            <person name="Cava F."/>
            <person name="Bulgheresi S."/>
            <person name="Veyrier F."/>
        </authorList>
    </citation>
    <scope>NUCLEOTIDE SEQUENCE</scope>
    <source>
        <strain evidence="4">1258/02</strain>
    </source>
</reference>
<evidence type="ECO:0000256" key="1">
    <source>
        <dbReference type="SAM" id="MobiDB-lite"/>
    </source>
</evidence>
<accession>A0AAE9GTL3</accession>
<evidence type="ECO:0000259" key="2">
    <source>
        <dbReference type="Pfam" id="PF02486"/>
    </source>
</evidence>